<dbReference type="Proteomes" id="UP000199503">
    <property type="component" value="Unassembled WGS sequence"/>
</dbReference>
<keyword evidence="4 5" id="KW-0720">Serine protease</keyword>
<feature type="domain" description="Peptidase S8/S53" evidence="9">
    <location>
        <begin position="190"/>
        <end position="623"/>
    </location>
</feature>
<reference evidence="11" key="1">
    <citation type="submission" date="2016-10" db="EMBL/GenBank/DDBJ databases">
        <authorList>
            <person name="Varghese N."/>
            <person name="Submissions S."/>
        </authorList>
    </citation>
    <scope>NUCLEOTIDE SEQUENCE [LARGE SCALE GENOMIC DNA]</scope>
    <source>
        <strain evidence="11">DSM 44437</strain>
    </source>
</reference>
<keyword evidence="8" id="KW-0732">Signal</keyword>
<dbReference type="InterPro" id="IPR036852">
    <property type="entry name" value="Peptidase_S8/S53_dom_sf"/>
</dbReference>
<dbReference type="PANTHER" id="PTHR43806:SF11">
    <property type="entry name" value="CEREVISIN-RELATED"/>
    <property type="match status" value="1"/>
</dbReference>
<evidence type="ECO:0000256" key="8">
    <source>
        <dbReference type="SAM" id="SignalP"/>
    </source>
</evidence>
<feature type="signal peptide" evidence="8">
    <location>
        <begin position="1"/>
        <end position="39"/>
    </location>
</feature>
<dbReference type="Pfam" id="PF00082">
    <property type="entry name" value="Peptidase_S8"/>
    <property type="match status" value="1"/>
</dbReference>
<dbReference type="InterPro" id="IPR050131">
    <property type="entry name" value="Peptidase_S8_subtilisin-like"/>
</dbReference>
<dbReference type="GO" id="GO:0006508">
    <property type="term" value="P:proteolysis"/>
    <property type="evidence" value="ECO:0007669"/>
    <property type="project" value="UniProtKB-KW"/>
</dbReference>
<evidence type="ECO:0000256" key="7">
    <source>
        <dbReference type="SAM" id="MobiDB-lite"/>
    </source>
</evidence>
<evidence type="ECO:0000256" key="5">
    <source>
        <dbReference type="PROSITE-ProRule" id="PRU01240"/>
    </source>
</evidence>
<dbReference type="PROSITE" id="PS00138">
    <property type="entry name" value="SUBTILASE_SER"/>
    <property type="match status" value="1"/>
</dbReference>
<evidence type="ECO:0000256" key="2">
    <source>
        <dbReference type="ARBA" id="ARBA00022670"/>
    </source>
</evidence>
<gene>
    <name evidence="10" type="ORF">SAMN04488000_113220</name>
</gene>
<dbReference type="SUPFAM" id="SSF52743">
    <property type="entry name" value="Subtilisin-like"/>
    <property type="match status" value="1"/>
</dbReference>
<dbReference type="PANTHER" id="PTHR43806">
    <property type="entry name" value="PEPTIDASE S8"/>
    <property type="match status" value="1"/>
</dbReference>
<dbReference type="Gene3D" id="3.40.50.200">
    <property type="entry name" value="Peptidase S8/S53 domain"/>
    <property type="match status" value="2"/>
</dbReference>
<feature type="active site" description="Charge relay system" evidence="5">
    <location>
        <position position="570"/>
    </location>
</feature>
<dbReference type="PROSITE" id="PS51892">
    <property type="entry name" value="SUBTILASE"/>
    <property type="match status" value="1"/>
</dbReference>
<dbReference type="AlphaFoldDB" id="A0A1H9TAU9"/>
<organism evidence="10 11">
    <name type="scientific">Lentzea albida</name>
    <dbReference type="NCBI Taxonomy" id="65499"/>
    <lineage>
        <taxon>Bacteria</taxon>
        <taxon>Bacillati</taxon>
        <taxon>Actinomycetota</taxon>
        <taxon>Actinomycetes</taxon>
        <taxon>Pseudonocardiales</taxon>
        <taxon>Pseudonocardiaceae</taxon>
        <taxon>Lentzea</taxon>
    </lineage>
</organism>
<evidence type="ECO:0000259" key="9">
    <source>
        <dbReference type="Pfam" id="PF00082"/>
    </source>
</evidence>
<dbReference type="Gene3D" id="2.60.120.380">
    <property type="match status" value="1"/>
</dbReference>
<dbReference type="PROSITE" id="PS00136">
    <property type="entry name" value="SUBTILASE_ASP"/>
    <property type="match status" value="1"/>
</dbReference>
<dbReference type="EMBL" id="FOFV01000013">
    <property type="protein sequence ID" value="SER94167.1"/>
    <property type="molecule type" value="Genomic_DNA"/>
</dbReference>
<evidence type="ECO:0000256" key="6">
    <source>
        <dbReference type="RuleBase" id="RU003355"/>
    </source>
</evidence>
<proteinExistence type="inferred from homology"/>
<accession>A0A1H9TAU9</accession>
<dbReference type="PRINTS" id="PR00723">
    <property type="entry name" value="SUBTILISIN"/>
</dbReference>
<feature type="chain" id="PRO_5039485088" evidence="8">
    <location>
        <begin position="40"/>
        <end position="1092"/>
    </location>
</feature>
<evidence type="ECO:0000256" key="1">
    <source>
        <dbReference type="ARBA" id="ARBA00011073"/>
    </source>
</evidence>
<dbReference type="InterPro" id="IPR015500">
    <property type="entry name" value="Peptidase_S8_subtilisin-rel"/>
</dbReference>
<dbReference type="STRING" id="65499.SAMN04488000_113220"/>
<dbReference type="GO" id="GO:0004252">
    <property type="term" value="F:serine-type endopeptidase activity"/>
    <property type="evidence" value="ECO:0007669"/>
    <property type="project" value="UniProtKB-UniRule"/>
</dbReference>
<dbReference type="InterPro" id="IPR000209">
    <property type="entry name" value="Peptidase_S8/S53_dom"/>
</dbReference>
<feature type="active site" description="Charge relay system" evidence="5">
    <location>
        <position position="376"/>
    </location>
</feature>
<dbReference type="InterPro" id="IPR023827">
    <property type="entry name" value="Peptidase_S8_Asp-AS"/>
</dbReference>
<evidence type="ECO:0000313" key="10">
    <source>
        <dbReference type="EMBL" id="SER94167.1"/>
    </source>
</evidence>
<name>A0A1H9TAU9_9PSEU</name>
<evidence type="ECO:0000313" key="11">
    <source>
        <dbReference type="Proteomes" id="UP000199503"/>
    </source>
</evidence>
<keyword evidence="11" id="KW-1185">Reference proteome</keyword>
<evidence type="ECO:0000256" key="4">
    <source>
        <dbReference type="ARBA" id="ARBA00022825"/>
    </source>
</evidence>
<keyword evidence="3 5" id="KW-0378">Hydrolase</keyword>
<sequence length="1092" mass="113324">MLRSTLYPTKGTCAVKNWRRRTGTVLLTAVLGTTGFGFAATPAIAQNASQQQQPAADKQLDKQDRALVEKAAQEGKPTVDLLVAAEDGKTDAAVNDLKALGATVQKTEKDVDYVKVTIPRENAEKAAKLASVSTVDVDGLVALDNPRPEGMENPAPQKAPDAKTPRTNPYMPTQDTQAAQFATAHPKWDGRGTTIAVIDSGIDLDTPALQTTSTGERKIIDWYNANATNSGDGTWVTMTKTGRTGTFVEGGKTYKAPATGGPYSFGLFSETAGDLNLSNSETGGDINRDGDRTDSFGVIQDITTKEVFVDTDGDGDFTNNKRMIDYKVKQDVGFFGTDNPATAVVDRVAFVVQTDRSIYDNAGTPYVNLGISGAAHGTHVAGITAAHKMFDGKMAGAAPGAKLIAIKACLTTPSCTSSGLIDGVLYAARNGADVVNISIGGLPALNDGNNARAELYNRTINEYNVQLFISAGNSGAGANTVGDPSVATDAVSVGSYITKETWLSNYGSKTAQKQNLHGFSSRGPREDGGFKPNIVAPGSAISTTPRWQNGGPVAGTYALPPGYSQFNGTSMAAPQATGAAALLVSAYKATHNGQRPTSAELRYAIQRSANYVDSLGAYEQGAGLFNTNAAWKLLDKHAVPDQVTTSVPVNTVLAGLLATPGVGVGIHDREGVAAGQEYTRTYTLTRTTGHQDETYNVSWKGNDGTFSAAKKVKLPLNTPVQFPVKVKAKTSGAHSAVLQLDNPETPGVDVQTLNTVFAAENFSAANKFSVTKSGKIARNQSTSLFVNVPKGTTALKVDLTGGGAEAGKGQVRFLRYTPQGVGFDVNSSTNCYNPDAGAGCAGGSPTSRTVASPMAGVWEIVIEARRTSDAAEAPYSVTASVLGTTISPNPDVIPSAALGAPVERAYTVTNTQASFNGRLAAGAVGSAKTARPSIANLAQQQYPITVAPGSTRLTVTIGNPADQGADLDLLVYNCTSGSCVLAGQSADADSEESVTITNPAAGNWVALVDGYAVPAGTTEYDYFDVFTSAGLGTLTVTDTNADRAAGATWNATGVITPLGQPGAGRVLRGELEVRTADNTVVGTGAVIVQAVS</sequence>
<feature type="active site" description="Charge relay system" evidence="5">
    <location>
        <position position="199"/>
    </location>
</feature>
<dbReference type="InterPro" id="IPR023828">
    <property type="entry name" value="Peptidase_S8_Ser-AS"/>
</dbReference>
<feature type="region of interest" description="Disordered" evidence="7">
    <location>
        <begin position="145"/>
        <end position="170"/>
    </location>
</feature>
<keyword evidence="2 5" id="KW-0645">Protease</keyword>
<comment type="similarity">
    <text evidence="1 5 6">Belongs to the peptidase S8 family.</text>
</comment>
<evidence type="ECO:0000256" key="3">
    <source>
        <dbReference type="ARBA" id="ARBA00022801"/>
    </source>
</evidence>
<protein>
    <submittedName>
        <fullName evidence="10">Subtilase family protein</fullName>
    </submittedName>
</protein>